<dbReference type="Pfam" id="PF00171">
    <property type="entry name" value="Aldedh"/>
    <property type="match status" value="1"/>
</dbReference>
<evidence type="ECO:0000256" key="4">
    <source>
        <dbReference type="ARBA" id="ARBA00024226"/>
    </source>
</evidence>
<dbReference type="EMBL" id="VUOA01000037">
    <property type="protein sequence ID" value="KAA2235218.1"/>
    <property type="molecule type" value="Genomic_DNA"/>
</dbReference>
<dbReference type="InterPro" id="IPR016161">
    <property type="entry name" value="Ald_DH/histidinol_DH"/>
</dbReference>
<comment type="caution">
    <text evidence="9">The sequence shown here is derived from an EMBL/GenBank/DDBJ whole genome shotgun (WGS) entry which is preliminary data.</text>
</comment>
<dbReference type="InterPro" id="IPR016160">
    <property type="entry name" value="Ald_DH_CS_CYS"/>
</dbReference>
<dbReference type="InterPro" id="IPR016162">
    <property type="entry name" value="Ald_DH_N"/>
</dbReference>
<dbReference type="RefSeq" id="WP_149821230.1">
    <property type="nucleotide sequence ID" value="NZ_VUOA01000037.1"/>
</dbReference>
<feature type="domain" description="Aldehyde dehydrogenase" evidence="8">
    <location>
        <begin position="28"/>
        <end position="489"/>
    </location>
</feature>
<dbReference type="FunFam" id="3.40.605.10:FF:000007">
    <property type="entry name" value="NAD/NADP-dependent betaine aldehyde dehydrogenase"/>
    <property type="match status" value="1"/>
</dbReference>
<keyword evidence="3" id="KW-0558">Oxidation</keyword>
<evidence type="ECO:0000256" key="3">
    <source>
        <dbReference type="ARBA" id="ARBA00023097"/>
    </source>
</evidence>
<evidence type="ECO:0000256" key="1">
    <source>
        <dbReference type="ARBA" id="ARBA00009986"/>
    </source>
</evidence>
<keyword evidence="10" id="KW-1185">Reference proteome</keyword>
<dbReference type="CDD" id="cd07093">
    <property type="entry name" value="ALDH_F8_HMSADH"/>
    <property type="match status" value="1"/>
</dbReference>
<organism evidence="9 10">
    <name type="scientific">Salinarimonas soli</name>
    <dbReference type="NCBI Taxonomy" id="1638099"/>
    <lineage>
        <taxon>Bacteria</taxon>
        <taxon>Pseudomonadati</taxon>
        <taxon>Pseudomonadota</taxon>
        <taxon>Alphaproteobacteria</taxon>
        <taxon>Hyphomicrobiales</taxon>
        <taxon>Salinarimonadaceae</taxon>
        <taxon>Salinarimonas</taxon>
    </lineage>
</organism>
<dbReference type="Proteomes" id="UP000323142">
    <property type="component" value="Unassembled WGS sequence"/>
</dbReference>
<evidence type="ECO:0000313" key="10">
    <source>
        <dbReference type="Proteomes" id="UP000323142"/>
    </source>
</evidence>
<dbReference type="OrthoDB" id="9812625at2"/>
<accession>A0A5B2V8Y8</accession>
<dbReference type="FunFam" id="3.40.309.10:FF:000012">
    <property type="entry name" value="Betaine aldehyde dehydrogenase"/>
    <property type="match status" value="1"/>
</dbReference>
<dbReference type="InterPro" id="IPR029510">
    <property type="entry name" value="Ald_DH_CS_GLU"/>
</dbReference>
<evidence type="ECO:0000259" key="8">
    <source>
        <dbReference type="Pfam" id="PF00171"/>
    </source>
</evidence>
<evidence type="ECO:0000256" key="7">
    <source>
        <dbReference type="RuleBase" id="RU003345"/>
    </source>
</evidence>
<evidence type="ECO:0000256" key="6">
    <source>
        <dbReference type="PROSITE-ProRule" id="PRU10007"/>
    </source>
</evidence>
<dbReference type="PANTHER" id="PTHR42804">
    <property type="entry name" value="ALDEHYDE DEHYDROGENASE"/>
    <property type="match status" value="1"/>
</dbReference>
<evidence type="ECO:0000256" key="5">
    <source>
        <dbReference type="ARBA" id="ARBA00049194"/>
    </source>
</evidence>
<sequence>MNAPVPVPHRVPTLVTSFVGGRELAGGNERLPVIYPATGERVSELAQADAAEVDAAVTAARRAFRSSGWATLSTEKRQEMLLRLHDAVLAHADELAYLECLNLGVVLRELRERHMRRAAYNFRFFAEVIGQARGDVYDQTAGYRSLVVREPVGVAALIAPWNAPTALASMKVAAAIAFGNTCVLKPSEQTPLALRRFVEILHEAGLPDGVVNLVNGHGAVTGDALVAHSEVDLVSFTGGTATGRRIMARAGERLVPCTLELGGKSANIVFASADLDRALDAALVGIYSNNGQQCLAGSRILLERSIADDFIARFAERAARIRVGDPMRDDTELGPLASAAHRDRVLSFVETATGEGARLLTGGRAASGLGAALDGGFFVEPTAVLATSNEARVCQEEIFGPFASFLVFDTYDQGIEMANGTRFGLVAYVWSDHLPTVERASRDLRAGVVWVNTPMVRELRAPFGGYKESGVGREGGEACMQFYTEVKTVTTPAAPVTIRRLGQS</sequence>
<dbReference type="Gene3D" id="3.40.605.10">
    <property type="entry name" value="Aldehyde Dehydrogenase, Chain A, domain 1"/>
    <property type="match status" value="1"/>
</dbReference>
<dbReference type="GO" id="GO:0004029">
    <property type="term" value="F:aldehyde dehydrogenase (NAD+) activity"/>
    <property type="evidence" value="ECO:0007669"/>
    <property type="project" value="UniProtKB-EC"/>
</dbReference>
<dbReference type="PANTHER" id="PTHR42804:SF1">
    <property type="entry name" value="ALDEHYDE DEHYDROGENASE-RELATED"/>
    <property type="match status" value="1"/>
</dbReference>
<dbReference type="InterPro" id="IPR015590">
    <property type="entry name" value="Aldehyde_DH_dom"/>
</dbReference>
<protein>
    <recommendedName>
        <fullName evidence="4">aldehyde dehydrogenase (NAD(+))</fullName>
        <ecNumber evidence="4">1.2.1.3</ecNumber>
    </recommendedName>
</protein>
<name>A0A5B2V8Y8_9HYPH</name>
<dbReference type="SUPFAM" id="SSF53720">
    <property type="entry name" value="ALDH-like"/>
    <property type="match status" value="1"/>
</dbReference>
<reference evidence="9 10" key="1">
    <citation type="submission" date="2019-09" db="EMBL/GenBank/DDBJ databases">
        <title>Salinarimonas rosea gen. nov., sp. nov., a new member of the a-2 subgroup of the Proteobacteria.</title>
        <authorList>
            <person name="Liu J."/>
        </authorList>
    </citation>
    <scope>NUCLEOTIDE SEQUENCE [LARGE SCALE GENOMIC DNA]</scope>
    <source>
        <strain evidence="9 10">BN140002</strain>
    </source>
</reference>
<proteinExistence type="inferred from homology"/>
<comment type="catalytic activity">
    <reaction evidence="5">
        <text>an aldehyde + NAD(+) + H2O = a carboxylate + NADH + 2 H(+)</text>
        <dbReference type="Rhea" id="RHEA:16185"/>
        <dbReference type="ChEBI" id="CHEBI:15377"/>
        <dbReference type="ChEBI" id="CHEBI:15378"/>
        <dbReference type="ChEBI" id="CHEBI:17478"/>
        <dbReference type="ChEBI" id="CHEBI:29067"/>
        <dbReference type="ChEBI" id="CHEBI:57540"/>
        <dbReference type="ChEBI" id="CHEBI:57945"/>
        <dbReference type="EC" id="1.2.1.3"/>
    </reaction>
</comment>
<comment type="similarity">
    <text evidence="1 7">Belongs to the aldehyde dehydrogenase family.</text>
</comment>
<feature type="active site" evidence="6">
    <location>
        <position position="260"/>
    </location>
</feature>
<dbReference type="EC" id="1.2.1.3" evidence="4"/>
<keyword evidence="2 7" id="KW-0560">Oxidoreductase</keyword>
<dbReference type="PROSITE" id="PS00070">
    <property type="entry name" value="ALDEHYDE_DEHYDR_CYS"/>
    <property type="match status" value="1"/>
</dbReference>
<evidence type="ECO:0000256" key="2">
    <source>
        <dbReference type="ARBA" id="ARBA00023002"/>
    </source>
</evidence>
<gene>
    <name evidence="9" type="ORF">F0L46_20965</name>
</gene>
<dbReference type="AlphaFoldDB" id="A0A5B2V8Y8"/>
<evidence type="ECO:0000313" key="9">
    <source>
        <dbReference type="EMBL" id="KAA2235218.1"/>
    </source>
</evidence>
<dbReference type="InterPro" id="IPR016163">
    <property type="entry name" value="Ald_DH_C"/>
</dbReference>
<reference evidence="9 10" key="2">
    <citation type="submission" date="2019-09" db="EMBL/GenBank/DDBJ databases">
        <authorList>
            <person name="Jin C."/>
        </authorList>
    </citation>
    <scope>NUCLEOTIDE SEQUENCE [LARGE SCALE GENOMIC DNA]</scope>
    <source>
        <strain evidence="9 10">BN140002</strain>
    </source>
</reference>
<dbReference type="PROSITE" id="PS00687">
    <property type="entry name" value="ALDEHYDE_DEHYDR_GLU"/>
    <property type="match status" value="1"/>
</dbReference>
<dbReference type="Gene3D" id="3.40.309.10">
    <property type="entry name" value="Aldehyde Dehydrogenase, Chain A, domain 2"/>
    <property type="match status" value="1"/>
</dbReference>